<evidence type="ECO:0000313" key="1">
    <source>
        <dbReference type="EMBL" id="RII83778.1"/>
    </source>
</evidence>
<dbReference type="Proteomes" id="UP000266483">
    <property type="component" value="Unassembled WGS sequence"/>
</dbReference>
<dbReference type="EMBL" id="NQOU01000001">
    <property type="protein sequence ID" value="RII83778.1"/>
    <property type="molecule type" value="Genomic_DNA"/>
</dbReference>
<protein>
    <submittedName>
        <fullName evidence="1">Prevent-host-death protein</fullName>
    </submittedName>
</protein>
<dbReference type="RefSeq" id="WP_119440639.1">
    <property type="nucleotide sequence ID" value="NZ_CP170494.1"/>
</dbReference>
<proteinExistence type="predicted"/>
<comment type="caution">
    <text evidence="1">The sequence shown here is derived from an EMBL/GenBank/DDBJ whole genome shotgun (WGS) entry which is preliminary data.</text>
</comment>
<gene>
    <name evidence="1" type="ORF">CJO09_00590</name>
</gene>
<keyword evidence="2" id="KW-1185">Reference proteome</keyword>
<reference evidence="1 2" key="1">
    <citation type="submission" date="2017-08" db="EMBL/GenBank/DDBJ databases">
        <title>Pusillimonas indicus sp. nov., a member of the family Alcaligenaceae isolated from surface seawater.</title>
        <authorList>
            <person name="Li J."/>
        </authorList>
    </citation>
    <scope>NUCLEOTIDE SEQUENCE [LARGE SCALE GENOMIC DNA]</scope>
    <source>
        <strain evidence="1 2">17-4A</strain>
    </source>
</reference>
<evidence type="ECO:0000313" key="2">
    <source>
        <dbReference type="Proteomes" id="UP000266483"/>
    </source>
</evidence>
<name>A0ABX9MY79_9BURK</name>
<sequence length="86" mass="9552">METTKVGIREFRAGLSEFIALNTPVAVTRHGQTIGYFIPARGQNEAELAALKQASQVLDDMLEKHTVDPEAVVAEFKQKRQKARAQ</sequence>
<accession>A0ABX9MY79</accession>
<organism evidence="1 2">
    <name type="scientific">Neopusillimonas maritima</name>
    <dbReference type="NCBI Taxonomy" id="2026239"/>
    <lineage>
        <taxon>Bacteria</taxon>
        <taxon>Pseudomonadati</taxon>
        <taxon>Pseudomonadota</taxon>
        <taxon>Betaproteobacteria</taxon>
        <taxon>Burkholderiales</taxon>
        <taxon>Alcaligenaceae</taxon>
        <taxon>Neopusillimonas</taxon>
    </lineage>
</organism>